<dbReference type="EMBL" id="BTSY01000003">
    <property type="protein sequence ID" value="GMT21060.1"/>
    <property type="molecule type" value="Genomic_DNA"/>
</dbReference>
<keyword evidence="2" id="KW-1185">Reference proteome</keyword>
<reference evidence="1" key="1">
    <citation type="submission" date="2023-10" db="EMBL/GenBank/DDBJ databases">
        <title>Genome assembly of Pristionchus species.</title>
        <authorList>
            <person name="Yoshida K."/>
            <person name="Sommer R.J."/>
        </authorList>
    </citation>
    <scope>NUCLEOTIDE SEQUENCE</scope>
    <source>
        <strain evidence="1">RS5133</strain>
    </source>
</reference>
<comment type="caution">
    <text evidence="1">The sequence shown here is derived from an EMBL/GenBank/DDBJ whole genome shotgun (WGS) entry which is preliminary data.</text>
</comment>
<dbReference type="AlphaFoldDB" id="A0AAV5VSS6"/>
<protein>
    <submittedName>
        <fullName evidence="1">Uncharacterized protein</fullName>
    </submittedName>
</protein>
<feature type="non-terminal residue" evidence="1">
    <location>
        <position position="1"/>
    </location>
</feature>
<name>A0AAV5VSS6_9BILA</name>
<dbReference type="Proteomes" id="UP001432322">
    <property type="component" value="Unassembled WGS sequence"/>
</dbReference>
<accession>A0AAV5VSS6</accession>
<evidence type="ECO:0000313" key="1">
    <source>
        <dbReference type="EMBL" id="GMT21060.1"/>
    </source>
</evidence>
<gene>
    <name evidence="1" type="ORF">PFISCL1PPCAC_12357</name>
</gene>
<feature type="non-terminal residue" evidence="1">
    <location>
        <position position="151"/>
    </location>
</feature>
<organism evidence="1 2">
    <name type="scientific">Pristionchus fissidentatus</name>
    <dbReference type="NCBI Taxonomy" id="1538716"/>
    <lineage>
        <taxon>Eukaryota</taxon>
        <taxon>Metazoa</taxon>
        <taxon>Ecdysozoa</taxon>
        <taxon>Nematoda</taxon>
        <taxon>Chromadorea</taxon>
        <taxon>Rhabditida</taxon>
        <taxon>Rhabditina</taxon>
        <taxon>Diplogasteromorpha</taxon>
        <taxon>Diplogasteroidea</taxon>
        <taxon>Neodiplogasteridae</taxon>
        <taxon>Pristionchus</taxon>
    </lineage>
</organism>
<sequence>NLRSCYKKRILIPVDAQGNRFAFHTEPSIHVGLSRDQLTDFISMHSLAAPTISASPSTSQHGPVSEFMTYPTPPSSSTVPLFDEYSPIVPIPLVPEYIMTPPSSSTVSLPDFTVLATHQPPACQFAPVIDHSHPQPPAQFDLPMAPYWTPP</sequence>
<evidence type="ECO:0000313" key="2">
    <source>
        <dbReference type="Proteomes" id="UP001432322"/>
    </source>
</evidence>
<proteinExistence type="predicted"/>